<dbReference type="NCBIfam" id="NF005556">
    <property type="entry name" value="PRK07226.1"/>
    <property type="match status" value="1"/>
</dbReference>
<proteinExistence type="predicted"/>
<accession>A0A2L0F8Z3</accession>
<dbReference type="EMBL" id="CP012673">
    <property type="protein sequence ID" value="AUX48044.1"/>
    <property type="molecule type" value="Genomic_DNA"/>
</dbReference>
<evidence type="ECO:0000313" key="2">
    <source>
        <dbReference type="EMBL" id="AUX48044.1"/>
    </source>
</evidence>
<dbReference type="InterPro" id="IPR002915">
    <property type="entry name" value="DeoC/FbaB/LacD_aldolase"/>
</dbReference>
<name>A0A2L0F8Z3_SORCE</name>
<dbReference type="InterPro" id="IPR050456">
    <property type="entry name" value="DeoC/FbaB_aldolase"/>
</dbReference>
<dbReference type="InterPro" id="IPR013785">
    <property type="entry name" value="Aldolase_TIM"/>
</dbReference>
<organism evidence="2 3">
    <name type="scientific">Sorangium cellulosum</name>
    <name type="common">Polyangium cellulosum</name>
    <dbReference type="NCBI Taxonomy" id="56"/>
    <lineage>
        <taxon>Bacteria</taxon>
        <taxon>Pseudomonadati</taxon>
        <taxon>Myxococcota</taxon>
        <taxon>Polyangia</taxon>
        <taxon>Polyangiales</taxon>
        <taxon>Polyangiaceae</taxon>
        <taxon>Sorangium</taxon>
    </lineage>
</organism>
<dbReference type="Pfam" id="PF01791">
    <property type="entry name" value="DeoC"/>
    <property type="match status" value="1"/>
</dbReference>
<dbReference type="SMART" id="SM01133">
    <property type="entry name" value="DeoC"/>
    <property type="match status" value="1"/>
</dbReference>
<dbReference type="InterPro" id="IPR041720">
    <property type="entry name" value="FbaB-like"/>
</dbReference>
<reference evidence="2 3" key="1">
    <citation type="submission" date="2015-09" db="EMBL/GenBank/DDBJ databases">
        <title>Sorangium comparison.</title>
        <authorList>
            <person name="Zaburannyi N."/>
            <person name="Bunk B."/>
            <person name="Overmann J."/>
            <person name="Mueller R."/>
        </authorList>
    </citation>
    <scope>NUCLEOTIDE SEQUENCE [LARGE SCALE GENOMIC DNA]</scope>
    <source>
        <strain evidence="2 3">So ce26</strain>
    </source>
</reference>
<dbReference type="Proteomes" id="UP000238348">
    <property type="component" value="Chromosome"/>
</dbReference>
<dbReference type="GO" id="GO:0004332">
    <property type="term" value="F:fructose-bisphosphate aldolase activity"/>
    <property type="evidence" value="ECO:0007669"/>
    <property type="project" value="UniProtKB-EC"/>
</dbReference>
<protein>
    <submittedName>
        <fullName evidence="2">Fructose-bisphosphate aldolase</fullName>
        <ecNumber evidence="2">4.1.2.13</ecNumber>
    </submittedName>
</protein>
<dbReference type="Gene3D" id="3.20.20.70">
    <property type="entry name" value="Aldolase class I"/>
    <property type="match status" value="1"/>
</dbReference>
<feature type="active site" description="Schiff-base intermediate with dihydroxyacetone-P" evidence="1">
    <location>
        <position position="178"/>
    </location>
</feature>
<dbReference type="CDD" id="cd00958">
    <property type="entry name" value="DhnA"/>
    <property type="match status" value="1"/>
</dbReference>
<sequence>MKSERKLRLRRLLRYGLRRTLILPMDHGATQGPLAGLEDMRAAIDGLRGQEVDAVVLHKGGIKWTHDLLCEQRQLSVILHVSASVRLSPRADYKVQVATIEEALRLGADAVSVHVNLGTDGDHAMLETLGRVAEGCDRYDLPLLAMMYPRGPGVHEFGEAEVALAARVGQELGADLVKVNYTGSAESFRRVLSGVTVPVLIAGGERQETPGELFEMVRAALDAGASGVAVGRAVFQSKKPKAVLRGLHRLVHENGTVDEARREAGIAA</sequence>
<evidence type="ECO:0000313" key="3">
    <source>
        <dbReference type="Proteomes" id="UP000238348"/>
    </source>
</evidence>
<dbReference type="AlphaFoldDB" id="A0A2L0F8Z3"/>
<dbReference type="PANTHER" id="PTHR47916">
    <property type="entry name" value="FRUCTOSE-BISPHOSPHATE ALDOLASE CLASS 1"/>
    <property type="match status" value="1"/>
</dbReference>
<dbReference type="PIRSF" id="PIRSF038992">
    <property type="entry name" value="Aldolase_Ia"/>
    <property type="match status" value="1"/>
</dbReference>
<feature type="active site" description="Proton donor" evidence="1">
    <location>
        <position position="148"/>
    </location>
</feature>
<evidence type="ECO:0000256" key="1">
    <source>
        <dbReference type="PIRSR" id="PIRSR038992-1"/>
    </source>
</evidence>
<keyword evidence="2" id="KW-0456">Lyase</keyword>
<dbReference type="RefSeq" id="WP_104985959.1">
    <property type="nucleotide sequence ID" value="NZ_CP012673.1"/>
</dbReference>
<gene>
    <name evidence="2" type="primary">kbaY</name>
    <name evidence="2" type="ORF">SOCE26_095700</name>
</gene>
<dbReference type="EC" id="4.1.2.13" evidence="2"/>
<dbReference type="PANTHER" id="PTHR47916:SF1">
    <property type="entry name" value="3-HYDROXY-5-PHOSPHONOOXYPENTANE-2,4-DIONE THIOLASE"/>
    <property type="match status" value="1"/>
</dbReference>
<dbReference type="OrthoDB" id="5915071at2"/>
<dbReference type="SUPFAM" id="SSF51569">
    <property type="entry name" value="Aldolase"/>
    <property type="match status" value="1"/>
</dbReference>